<keyword evidence="2" id="KW-1185">Reference proteome</keyword>
<dbReference type="SUPFAM" id="SSF53098">
    <property type="entry name" value="Ribonuclease H-like"/>
    <property type="match status" value="1"/>
</dbReference>
<dbReference type="Proteomes" id="UP000076858">
    <property type="component" value="Unassembled WGS sequence"/>
</dbReference>
<dbReference type="InterPro" id="IPR012337">
    <property type="entry name" value="RNaseH-like_sf"/>
</dbReference>
<dbReference type="PANTHER" id="PTHR47501:SF5">
    <property type="entry name" value="HAT C-TERMINAL DIMERISATION DOMAIN-CONTAINING PROTEIN"/>
    <property type="match status" value="1"/>
</dbReference>
<comment type="caution">
    <text evidence="1">The sequence shown here is derived from an EMBL/GenBank/DDBJ whole genome shotgun (WGS) entry which is preliminary data.</text>
</comment>
<protein>
    <submittedName>
        <fullName evidence="1">Uncharacterized protein</fullName>
    </submittedName>
</protein>
<proteinExistence type="predicted"/>
<dbReference type="EMBL" id="LRGB01002805">
    <property type="protein sequence ID" value="KZS06255.1"/>
    <property type="molecule type" value="Genomic_DNA"/>
</dbReference>
<evidence type="ECO:0000313" key="1">
    <source>
        <dbReference type="EMBL" id="KZS06255.1"/>
    </source>
</evidence>
<reference evidence="1 2" key="1">
    <citation type="submission" date="2016-03" db="EMBL/GenBank/DDBJ databases">
        <title>EvidentialGene: Evidence-directed Construction of Genes on Genomes.</title>
        <authorList>
            <person name="Gilbert D.G."/>
            <person name="Choi J.-H."/>
            <person name="Mockaitis K."/>
            <person name="Colbourne J."/>
            <person name="Pfrender M."/>
        </authorList>
    </citation>
    <scope>NUCLEOTIDE SEQUENCE [LARGE SCALE GENOMIC DNA]</scope>
    <source>
        <strain evidence="1 2">Xinb3</strain>
        <tissue evidence="1">Complete organism</tissue>
    </source>
</reference>
<name>A0A164NUL6_9CRUS</name>
<gene>
    <name evidence="1" type="ORF">APZ42_030345</name>
</gene>
<sequence>MCSTADAWSCRRKSFIGVTIHWIASDLSRQSACLAVRRVVGTCNYEVIGKLLEAINEEFEITTKLTCTITDNGSNFIKSFKVFGTKNDESQERASIQSVDLRNYQTDNSHFPQAKPRSMFFPVFRQQTNDYVNEESITDMLSDIESEFHESSEEDGLDDAEYADLVPGIRKIGADNGTKDKEQLVQDGKPDEGAVNFIPLTDILKKKASSRTIYCLPKHRRCACHLLSLVAKKDIFVGLDASLKNLMDSTEKKLLALWSKQNRSSKAADAIYESLDGLFCCQQ</sequence>
<evidence type="ECO:0000313" key="2">
    <source>
        <dbReference type="Proteomes" id="UP000076858"/>
    </source>
</evidence>
<dbReference type="OrthoDB" id="10057873at2759"/>
<dbReference type="AlphaFoldDB" id="A0A164NUL6"/>
<organism evidence="1 2">
    <name type="scientific">Daphnia magna</name>
    <dbReference type="NCBI Taxonomy" id="35525"/>
    <lineage>
        <taxon>Eukaryota</taxon>
        <taxon>Metazoa</taxon>
        <taxon>Ecdysozoa</taxon>
        <taxon>Arthropoda</taxon>
        <taxon>Crustacea</taxon>
        <taxon>Branchiopoda</taxon>
        <taxon>Diplostraca</taxon>
        <taxon>Cladocera</taxon>
        <taxon>Anomopoda</taxon>
        <taxon>Daphniidae</taxon>
        <taxon>Daphnia</taxon>
    </lineage>
</organism>
<dbReference type="STRING" id="35525.A0A164NUL6"/>
<accession>A0A164NUL6</accession>
<dbReference type="PANTHER" id="PTHR47501">
    <property type="entry name" value="TRANSPOSASE-RELATED"/>
    <property type="match status" value="1"/>
</dbReference>